<gene>
    <name evidence="2" type="ORF">CSB45_14125</name>
</gene>
<name>A0A2G6E172_9BACT</name>
<protein>
    <recommendedName>
        <fullName evidence="4">Tripartite tricarboxylate transporter substrate-binding protein</fullName>
    </recommendedName>
</protein>
<reference evidence="2 3" key="1">
    <citation type="submission" date="2017-10" db="EMBL/GenBank/DDBJ databases">
        <title>Novel microbial diversity and functional potential in the marine mammal oral microbiome.</title>
        <authorList>
            <person name="Dudek N.K."/>
            <person name="Sun C.L."/>
            <person name="Burstein D."/>
            <person name="Kantor R.S."/>
            <person name="Aliaga Goltsman D.S."/>
            <person name="Bik E.M."/>
            <person name="Thomas B.C."/>
            <person name="Banfield J.F."/>
            <person name="Relman D.A."/>
        </authorList>
    </citation>
    <scope>NUCLEOTIDE SEQUENCE [LARGE SCALE GENOMIC DNA]</scope>
    <source>
        <strain evidence="2">DOLZORAL124_49_17</strain>
    </source>
</reference>
<dbReference type="AlphaFoldDB" id="A0A2G6E172"/>
<comment type="similarity">
    <text evidence="1">Belongs to the UPF0065 (bug) family.</text>
</comment>
<evidence type="ECO:0008006" key="4">
    <source>
        <dbReference type="Google" id="ProtNLM"/>
    </source>
</evidence>
<evidence type="ECO:0000313" key="2">
    <source>
        <dbReference type="EMBL" id="PID55843.1"/>
    </source>
</evidence>
<dbReference type="Proteomes" id="UP000229740">
    <property type="component" value="Unassembled WGS sequence"/>
</dbReference>
<proteinExistence type="inferred from homology"/>
<comment type="caution">
    <text evidence="2">The sequence shown here is derived from an EMBL/GenBank/DDBJ whole genome shotgun (WGS) entry which is preliminary data.</text>
</comment>
<evidence type="ECO:0000256" key="1">
    <source>
        <dbReference type="ARBA" id="ARBA00006987"/>
    </source>
</evidence>
<dbReference type="Gene3D" id="3.40.190.10">
    <property type="entry name" value="Periplasmic binding protein-like II"/>
    <property type="match status" value="1"/>
</dbReference>
<dbReference type="SUPFAM" id="SSF53850">
    <property type="entry name" value="Periplasmic binding protein-like II"/>
    <property type="match status" value="1"/>
</dbReference>
<dbReference type="PANTHER" id="PTHR42928">
    <property type="entry name" value="TRICARBOXYLATE-BINDING PROTEIN"/>
    <property type="match status" value="1"/>
</dbReference>
<sequence length="329" mass="34538">MKRSAIILSVAAFTLFAMSIFPGLLGQAFAEYPDRPITIIVPWGAGGGTDTIIRIFAIGFEQEMGVPVNVVNRTGGNGVVGHTAIASAKPDGYTLGAGTSEITYFSTLNLAPLTPDSFDLISRLAAIPAGVTVKADSPFKDLNDMLESVRQNSKDTYSASGSGLGGPWHMAIAGLEKAAGIETDRIQWIPSQGGAPALQDLIAEGITFFTGSPIEAKSLLAAGEVRVLAIMSEERSPAFPDVPTVKEAAGLEWTLANWFSLIAPKGLPEDVKVKIVAAAQKAHADSKVQEALAQRGITPLWDGPEGFKAFADEFTVTAANLLKELGVAK</sequence>
<dbReference type="PIRSF" id="PIRSF017082">
    <property type="entry name" value="YflP"/>
    <property type="match status" value="1"/>
</dbReference>
<dbReference type="Gene3D" id="3.40.190.150">
    <property type="entry name" value="Bordetella uptake gene, domain 1"/>
    <property type="match status" value="1"/>
</dbReference>
<dbReference type="PANTHER" id="PTHR42928:SF5">
    <property type="entry name" value="BLR1237 PROTEIN"/>
    <property type="match status" value="1"/>
</dbReference>
<organism evidence="2 3">
    <name type="scientific">candidate division KSB3 bacterium</name>
    <dbReference type="NCBI Taxonomy" id="2044937"/>
    <lineage>
        <taxon>Bacteria</taxon>
        <taxon>candidate division KSB3</taxon>
    </lineage>
</organism>
<dbReference type="InterPro" id="IPR042100">
    <property type="entry name" value="Bug_dom1"/>
</dbReference>
<dbReference type="CDD" id="cd07012">
    <property type="entry name" value="PBP2_Bug_TTT"/>
    <property type="match status" value="1"/>
</dbReference>
<dbReference type="InterPro" id="IPR005064">
    <property type="entry name" value="BUG"/>
</dbReference>
<dbReference type="EMBL" id="PDPS01000042">
    <property type="protein sequence ID" value="PID55843.1"/>
    <property type="molecule type" value="Genomic_DNA"/>
</dbReference>
<evidence type="ECO:0000313" key="3">
    <source>
        <dbReference type="Proteomes" id="UP000229740"/>
    </source>
</evidence>
<accession>A0A2G6E172</accession>
<dbReference type="Pfam" id="PF03401">
    <property type="entry name" value="TctC"/>
    <property type="match status" value="1"/>
</dbReference>